<dbReference type="AlphaFoldDB" id="A0A4Y8A7N9"/>
<dbReference type="Pfam" id="PF13432">
    <property type="entry name" value="TPR_16"/>
    <property type="match status" value="1"/>
</dbReference>
<evidence type="ECO:0000256" key="3">
    <source>
        <dbReference type="PROSITE-ProRule" id="PRU00339"/>
    </source>
</evidence>
<dbReference type="Gene3D" id="1.25.40.10">
    <property type="entry name" value="Tetratricopeptide repeat domain"/>
    <property type="match status" value="1"/>
</dbReference>
<dbReference type="Proteomes" id="UP000297248">
    <property type="component" value="Unassembled WGS sequence"/>
</dbReference>
<feature type="repeat" description="TPR" evidence="3">
    <location>
        <begin position="35"/>
        <end position="68"/>
    </location>
</feature>
<accession>A0A4Y8A7N9</accession>
<name>A0A4Y8A7N9_9SPHI</name>
<dbReference type="SUPFAM" id="SSF48452">
    <property type="entry name" value="TPR-like"/>
    <property type="match status" value="1"/>
</dbReference>
<evidence type="ECO:0000256" key="2">
    <source>
        <dbReference type="ARBA" id="ARBA00022803"/>
    </source>
</evidence>
<dbReference type="InterPro" id="IPR051685">
    <property type="entry name" value="Ycf3/AcsC/BcsC/TPR_MFPF"/>
</dbReference>
<proteinExistence type="predicted"/>
<gene>
    <name evidence="4" type="ORF">E2R65_18810</name>
</gene>
<dbReference type="Pfam" id="PF13414">
    <property type="entry name" value="TPR_11"/>
    <property type="match status" value="1"/>
</dbReference>
<dbReference type="PANTHER" id="PTHR44943:SF8">
    <property type="entry name" value="TPR REPEAT-CONTAINING PROTEIN MJ0263"/>
    <property type="match status" value="1"/>
</dbReference>
<dbReference type="SMART" id="SM00028">
    <property type="entry name" value="TPR"/>
    <property type="match status" value="4"/>
</dbReference>
<comment type="caution">
    <text evidence="4">The sequence shown here is derived from an EMBL/GenBank/DDBJ whole genome shotgun (WGS) entry which is preliminary data.</text>
</comment>
<keyword evidence="2 3" id="KW-0802">TPR repeat</keyword>
<dbReference type="PROSITE" id="PS50005">
    <property type="entry name" value="TPR"/>
    <property type="match status" value="3"/>
</dbReference>
<dbReference type="InterPro" id="IPR011990">
    <property type="entry name" value="TPR-like_helical_dom_sf"/>
</dbReference>
<feature type="repeat" description="TPR" evidence="3">
    <location>
        <begin position="106"/>
        <end position="139"/>
    </location>
</feature>
<evidence type="ECO:0000256" key="1">
    <source>
        <dbReference type="ARBA" id="ARBA00022737"/>
    </source>
</evidence>
<evidence type="ECO:0000313" key="4">
    <source>
        <dbReference type="EMBL" id="TEW63818.1"/>
    </source>
</evidence>
<evidence type="ECO:0000313" key="5">
    <source>
        <dbReference type="Proteomes" id="UP000297248"/>
    </source>
</evidence>
<dbReference type="EMBL" id="SNQG01000008">
    <property type="protein sequence ID" value="TEW63818.1"/>
    <property type="molecule type" value="Genomic_DNA"/>
</dbReference>
<feature type="repeat" description="TPR" evidence="3">
    <location>
        <begin position="140"/>
        <end position="173"/>
    </location>
</feature>
<reference evidence="4 5" key="1">
    <citation type="journal article" date="2016" name="Int. J. Syst. Evol. Microbiol.">
        <title>Proposal of Mucilaginibacter phyllosphaerae sp. nov. isolated from the phyllosphere of Galium album.</title>
        <authorList>
            <person name="Aydogan E.L."/>
            <person name="Busse H.J."/>
            <person name="Moser G."/>
            <person name="Muller C."/>
            <person name="Kampfer P."/>
            <person name="Glaeser S.P."/>
        </authorList>
    </citation>
    <scope>NUCLEOTIDE SEQUENCE [LARGE SCALE GENOMIC DNA]</scope>
    <source>
        <strain evidence="4 5">PP-F2FG21</strain>
    </source>
</reference>
<keyword evidence="1" id="KW-0677">Repeat</keyword>
<dbReference type="InterPro" id="IPR019734">
    <property type="entry name" value="TPR_rpt"/>
</dbReference>
<organism evidence="4 5">
    <name type="scientific">Mucilaginibacter phyllosphaerae</name>
    <dbReference type="NCBI Taxonomy" id="1812349"/>
    <lineage>
        <taxon>Bacteria</taxon>
        <taxon>Pseudomonadati</taxon>
        <taxon>Bacteroidota</taxon>
        <taxon>Sphingobacteriia</taxon>
        <taxon>Sphingobacteriales</taxon>
        <taxon>Sphingobacteriaceae</taxon>
        <taxon>Mucilaginibacter</taxon>
    </lineage>
</organism>
<dbReference type="PANTHER" id="PTHR44943">
    <property type="entry name" value="CELLULOSE SYNTHASE OPERON PROTEIN C"/>
    <property type="match status" value="1"/>
</dbReference>
<sequence length="333" mass="36938">MFQQIINWLNLRMRLLLNLLLLITIFTISANAQDATMLLKEGQQLAAQKNYAAAIEKYKGALATEPNNPRANYEMAFALFASGKGLQGIPNLEKAVQANTNAAFTAAAYSLMGSIYGNANQLPKAVAAYKNGLKTDSANQRIYYNLGIVLYRGKQYGDAEQTFLEAIKRDSADAGSVRMYALTTFHENKRAEALLGFCRFLQLEPNSTRSKEAFGNLQNILQRGTLPAETGYQPTSATKAEAFAQNKIITKALSGFMTRKYASPTALLTAQLKELYAAFGDHYRYSAYYNKLAHSDNFETFVRVISQNSLPENAKWVKENEGKVAELDSNNPE</sequence>
<protein>
    <submittedName>
        <fullName evidence="4">Tetratricopeptide repeat protein</fullName>
    </submittedName>
</protein>